<dbReference type="Proteomes" id="UP000182544">
    <property type="component" value="Unassembled WGS sequence"/>
</dbReference>
<keyword evidence="2" id="KW-0548">Nucleotidyltransferase</keyword>
<evidence type="ECO:0000313" key="2">
    <source>
        <dbReference type="EMBL" id="SFZ92769.1"/>
    </source>
</evidence>
<keyword evidence="2" id="KW-0808">Transferase</keyword>
<dbReference type="SUPFAM" id="SSF53448">
    <property type="entry name" value="Nucleotide-diphospho-sugar transferases"/>
    <property type="match status" value="1"/>
</dbReference>
<dbReference type="Gene3D" id="3.90.550.10">
    <property type="entry name" value="Spore Coat Polysaccharide Biosynthesis Protein SpsA, Chain A"/>
    <property type="match status" value="1"/>
</dbReference>
<dbReference type="InterPro" id="IPR029044">
    <property type="entry name" value="Nucleotide-diphossugar_trans"/>
</dbReference>
<dbReference type="InterPro" id="IPR025877">
    <property type="entry name" value="MobA-like_NTP_Trfase"/>
</dbReference>
<dbReference type="PANTHER" id="PTHR43777:SF1">
    <property type="entry name" value="MOLYBDENUM COFACTOR CYTIDYLYLTRANSFERASE"/>
    <property type="match status" value="1"/>
</dbReference>
<dbReference type="STRING" id="369401.SAMN05428642_102970"/>
<dbReference type="AlphaFoldDB" id="A0A1K2IJZ3"/>
<dbReference type="GO" id="GO:0016779">
    <property type="term" value="F:nucleotidyltransferase activity"/>
    <property type="evidence" value="ECO:0007669"/>
    <property type="project" value="UniProtKB-KW"/>
</dbReference>
<dbReference type="CDD" id="cd04182">
    <property type="entry name" value="GT_2_like_f"/>
    <property type="match status" value="1"/>
</dbReference>
<dbReference type="Pfam" id="PF12804">
    <property type="entry name" value="NTP_transf_3"/>
    <property type="match status" value="1"/>
</dbReference>
<sequence>MKKIAVLILAAGSASRMGRIKQLLPYNNSTFLQIAIKNALESKANNVYCVLGANLETIQKEVKTDKVTFIRNPNWKEGLSSSIVVGVEYLLAGKTEIDAVLIMLADQPHVDSKYIDELIKLHENNKNKIVASTYENKKGVPAIFPSNNFNNLLKLKGDKGAKLLLNNPQQNIITPELKSFEILKDIDTPKDYEQFLKK</sequence>
<reference evidence="2 3" key="1">
    <citation type="submission" date="2016-10" db="EMBL/GenBank/DDBJ databases">
        <authorList>
            <person name="de Groot N.N."/>
        </authorList>
    </citation>
    <scope>NUCLEOTIDE SEQUENCE [LARGE SCALE GENOMIC DNA]</scope>
    <source>
        <strain evidence="2 3">DSM 18180</strain>
    </source>
</reference>
<evidence type="ECO:0000313" key="3">
    <source>
        <dbReference type="Proteomes" id="UP000182544"/>
    </source>
</evidence>
<dbReference type="RefSeq" id="WP_072402206.1">
    <property type="nucleotide sequence ID" value="NZ_FPKV01000002.1"/>
</dbReference>
<proteinExistence type="predicted"/>
<organism evidence="2 3">
    <name type="scientific">Flaviramulus basaltis</name>
    <dbReference type="NCBI Taxonomy" id="369401"/>
    <lineage>
        <taxon>Bacteria</taxon>
        <taxon>Pseudomonadati</taxon>
        <taxon>Bacteroidota</taxon>
        <taxon>Flavobacteriia</taxon>
        <taxon>Flavobacteriales</taxon>
        <taxon>Flavobacteriaceae</taxon>
        <taxon>Flaviramulus</taxon>
    </lineage>
</organism>
<gene>
    <name evidence="2" type="ORF">SAMN05428642_102970</name>
</gene>
<protein>
    <submittedName>
        <fullName evidence="2">Molybdenum cofactor cytidylyltransferase</fullName>
    </submittedName>
</protein>
<dbReference type="OrthoDB" id="9779263at2"/>
<keyword evidence="3" id="KW-1185">Reference proteome</keyword>
<dbReference type="EMBL" id="FPKV01000002">
    <property type="protein sequence ID" value="SFZ92769.1"/>
    <property type="molecule type" value="Genomic_DNA"/>
</dbReference>
<accession>A0A1K2IJZ3</accession>
<dbReference type="PANTHER" id="PTHR43777">
    <property type="entry name" value="MOLYBDENUM COFACTOR CYTIDYLYLTRANSFERASE"/>
    <property type="match status" value="1"/>
</dbReference>
<evidence type="ECO:0000259" key="1">
    <source>
        <dbReference type="Pfam" id="PF12804"/>
    </source>
</evidence>
<feature type="domain" description="MobA-like NTP transferase" evidence="1">
    <location>
        <begin position="6"/>
        <end position="167"/>
    </location>
</feature>
<name>A0A1K2IJZ3_9FLAO</name>